<dbReference type="Proteomes" id="UP000494165">
    <property type="component" value="Unassembled WGS sequence"/>
</dbReference>
<evidence type="ECO:0000256" key="8">
    <source>
        <dbReference type="SAM" id="MobiDB-lite"/>
    </source>
</evidence>
<dbReference type="GO" id="GO:0000978">
    <property type="term" value="F:RNA polymerase II cis-regulatory region sequence-specific DNA binding"/>
    <property type="evidence" value="ECO:0007669"/>
    <property type="project" value="InterPro"/>
</dbReference>
<name>A0A8S1CS05_9INSE</name>
<evidence type="ECO:0000256" key="5">
    <source>
        <dbReference type="ARBA" id="ARBA00023163"/>
    </source>
</evidence>
<protein>
    <recommendedName>
        <fullName evidence="9">T-box domain-containing protein</fullName>
    </recommendedName>
</protein>
<dbReference type="GO" id="GO:0045893">
    <property type="term" value="P:positive regulation of DNA-templated transcription"/>
    <property type="evidence" value="ECO:0007669"/>
    <property type="project" value="InterPro"/>
</dbReference>
<reference evidence="10 11" key="1">
    <citation type="submission" date="2020-04" db="EMBL/GenBank/DDBJ databases">
        <authorList>
            <person name="Alioto T."/>
            <person name="Alioto T."/>
            <person name="Gomez Garrido J."/>
        </authorList>
    </citation>
    <scope>NUCLEOTIDE SEQUENCE [LARGE SCALE GENOMIC DNA]</scope>
</reference>
<feature type="compositionally biased region" description="Polar residues" evidence="8">
    <location>
        <begin position="302"/>
        <end position="311"/>
    </location>
</feature>
<dbReference type="Pfam" id="PF00907">
    <property type="entry name" value="T-box"/>
    <property type="match status" value="1"/>
</dbReference>
<keyword evidence="6 7" id="KW-0539">Nucleus</keyword>
<dbReference type="InterPro" id="IPR001699">
    <property type="entry name" value="TF_T-box"/>
</dbReference>
<dbReference type="SUPFAM" id="SSF49417">
    <property type="entry name" value="p53-like transcription factors"/>
    <property type="match status" value="1"/>
</dbReference>
<dbReference type="PRINTS" id="PR00938">
    <property type="entry name" value="BRACHYURY"/>
</dbReference>
<evidence type="ECO:0000256" key="4">
    <source>
        <dbReference type="ARBA" id="ARBA00023125"/>
    </source>
</evidence>
<dbReference type="OrthoDB" id="7442607at2759"/>
<keyword evidence="3" id="KW-0805">Transcription regulation</keyword>
<evidence type="ECO:0000256" key="7">
    <source>
        <dbReference type="PROSITE-ProRule" id="PRU00201"/>
    </source>
</evidence>
<evidence type="ECO:0000259" key="9">
    <source>
        <dbReference type="PROSITE" id="PS50252"/>
    </source>
</evidence>
<organism evidence="10 11">
    <name type="scientific">Cloeon dipterum</name>
    <dbReference type="NCBI Taxonomy" id="197152"/>
    <lineage>
        <taxon>Eukaryota</taxon>
        <taxon>Metazoa</taxon>
        <taxon>Ecdysozoa</taxon>
        <taxon>Arthropoda</taxon>
        <taxon>Hexapoda</taxon>
        <taxon>Insecta</taxon>
        <taxon>Pterygota</taxon>
        <taxon>Palaeoptera</taxon>
        <taxon>Ephemeroptera</taxon>
        <taxon>Pisciforma</taxon>
        <taxon>Baetidae</taxon>
        <taxon>Cloeon</taxon>
    </lineage>
</organism>
<comment type="subcellular location">
    <subcellularLocation>
        <location evidence="1 7">Nucleus</location>
    </subcellularLocation>
</comment>
<dbReference type="AlphaFoldDB" id="A0A8S1CS05"/>
<keyword evidence="11" id="KW-1185">Reference proteome</keyword>
<evidence type="ECO:0000256" key="3">
    <source>
        <dbReference type="ARBA" id="ARBA00023015"/>
    </source>
</evidence>
<dbReference type="CDD" id="cd20192">
    <property type="entry name" value="T-box_TBXT_TBX19-like"/>
    <property type="match status" value="1"/>
</dbReference>
<dbReference type="PANTHER" id="PTHR11267:SF106">
    <property type="entry name" value="T-RELATED PROTEIN"/>
    <property type="match status" value="1"/>
</dbReference>
<dbReference type="InterPro" id="IPR046360">
    <property type="entry name" value="T-box_DNA-bd"/>
</dbReference>
<dbReference type="InterPro" id="IPR008967">
    <property type="entry name" value="p53-like_TF_DNA-bd_sf"/>
</dbReference>
<comment type="caution">
    <text evidence="7">Lacks conserved residue(s) required for the propagation of feature annotation.</text>
</comment>
<feature type="region of interest" description="Disordered" evidence="8">
    <location>
        <begin position="267"/>
        <end position="337"/>
    </location>
</feature>
<dbReference type="EMBL" id="CADEPI010000054">
    <property type="protein sequence ID" value="CAB3370688.1"/>
    <property type="molecule type" value="Genomic_DNA"/>
</dbReference>
<keyword evidence="5" id="KW-0804">Transcription</keyword>
<dbReference type="PROSITE" id="PS50252">
    <property type="entry name" value="TBOX_3"/>
    <property type="match status" value="1"/>
</dbReference>
<accession>A0A8S1CS05</accession>
<keyword evidence="4 7" id="KW-0238">DNA-binding</keyword>
<dbReference type="PROSITE" id="PS01283">
    <property type="entry name" value="TBOX_1"/>
    <property type="match status" value="1"/>
</dbReference>
<dbReference type="GO" id="GO:0005634">
    <property type="term" value="C:nucleus"/>
    <property type="evidence" value="ECO:0007669"/>
    <property type="project" value="UniProtKB-SubCell"/>
</dbReference>
<dbReference type="PANTHER" id="PTHR11267">
    <property type="entry name" value="T-BOX PROTEIN-RELATED"/>
    <property type="match status" value="1"/>
</dbReference>
<evidence type="ECO:0000313" key="10">
    <source>
        <dbReference type="EMBL" id="CAB3370688.1"/>
    </source>
</evidence>
<sequence>MVQMSHILTAAEADLGMARHALGRHQVLEDADRDIHVSLDDRDLWTKFQCLTNEMIVTKNGRRMFPVVKVSVSGLDATAMYSILLEFVQIDSHRWKYVNGEWVPGGKAEVPPSNPIYIHPESPNFGAHWTREPVSFAKVKLTNKTNGSGQIMLNSLHKYEPRVHVVRVGSEHRRVVTYPFPETQFIAVTAYQNEEVTSLKIKYNPFAKAFLDAKERPEGSSNSNPAAIFHHHSSQRTDHVSPYQPQPQYSQYASAWLLPQSYIHSPSHHPGLVSSGLGSPGQERYSPGSLRNHRHSPYTMPPRTNRQTSPHSGAYGSEGVDCEPESEPLLMSGPTAHPISWSSTVSPLHAPNPPEGPSSVAVSWSNLSPIPCNTSPSLYCNAMSPSVVWTSPSVPSEASTSRVSPAGHHQTPSYPHHFPMVEFGSHHLHHHPAAMMAPPLISVEYPSNSSPSNALPVVPSRTQTSPHYEPMAKSEALSEPYSEDENNSRNDWSPLTPPTGI</sequence>
<comment type="caution">
    <text evidence="10">The sequence shown here is derived from an EMBL/GenBank/DDBJ whole genome shotgun (WGS) entry which is preliminary data.</text>
</comment>
<evidence type="ECO:0000256" key="6">
    <source>
        <dbReference type="ARBA" id="ARBA00023242"/>
    </source>
</evidence>
<gene>
    <name evidence="10" type="ORF">CLODIP_2_CD04500</name>
</gene>
<proteinExistence type="predicted"/>
<dbReference type="GO" id="GO:0000785">
    <property type="term" value="C:chromatin"/>
    <property type="evidence" value="ECO:0007669"/>
    <property type="project" value="TreeGrafter"/>
</dbReference>
<dbReference type="GO" id="GO:0001707">
    <property type="term" value="P:mesoderm formation"/>
    <property type="evidence" value="ECO:0007669"/>
    <property type="project" value="TreeGrafter"/>
</dbReference>
<keyword evidence="2" id="KW-0217">Developmental protein</keyword>
<feature type="region of interest" description="Disordered" evidence="8">
    <location>
        <begin position="214"/>
        <end position="245"/>
    </location>
</feature>
<dbReference type="InterPro" id="IPR036960">
    <property type="entry name" value="T-box_sf"/>
</dbReference>
<dbReference type="GO" id="GO:0000981">
    <property type="term" value="F:DNA-binding transcription factor activity, RNA polymerase II-specific"/>
    <property type="evidence" value="ECO:0007669"/>
    <property type="project" value="TreeGrafter"/>
</dbReference>
<evidence type="ECO:0000256" key="2">
    <source>
        <dbReference type="ARBA" id="ARBA00022473"/>
    </source>
</evidence>
<dbReference type="SMART" id="SM00425">
    <property type="entry name" value="TBOX"/>
    <property type="match status" value="1"/>
</dbReference>
<dbReference type="InterPro" id="IPR002070">
    <property type="entry name" value="TF_Brachyury"/>
</dbReference>
<dbReference type="PRINTS" id="PR00937">
    <property type="entry name" value="TBOX"/>
</dbReference>
<evidence type="ECO:0000313" key="11">
    <source>
        <dbReference type="Proteomes" id="UP000494165"/>
    </source>
</evidence>
<dbReference type="FunFam" id="2.60.40.820:FF:000002">
    <property type="entry name" value="T-box transcription factor Brachyury"/>
    <property type="match status" value="1"/>
</dbReference>
<feature type="compositionally biased region" description="Low complexity" evidence="8">
    <location>
        <begin position="268"/>
        <end position="281"/>
    </location>
</feature>
<dbReference type="GO" id="GO:0003007">
    <property type="term" value="P:heart morphogenesis"/>
    <property type="evidence" value="ECO:0007669"/>
    <property type="project" value="TreeGrafter"/>
</dbReference>
<dbReference type="Gene3D" id="2.60.40.820">
    <property type="entry name" value="Transcription factor, T-box"/>
    <property type="match status" value="1"/>
</dbReference>
<dbReference type="GO" id="GO:0001708">
    <property type="term" value="P:cell fate specification"/>
    <property type="evidence" value="ECO:0007669"/>
    <property type="project" value="TreeGrafter"/>
</dbReference>
<feature type="domain" description="T-box" evidence="9">
    <location>
        <begin position="39"/>
        <end position="212"/>
    </location>
</feature>
<evidence type="ECO:0000256" key="1">
    <source>
        <dbReference type="ARBA" id="ARBA00004123"/>
    </source>
</evidence>
<feature type="region of interest" description="Disordered" evidence="8">
    <location>
        <begin position="446"/>
        <end position="501"/>
    </location>
</feature>
<dbReference type="InterPro" id="IPR018186">
    <property type="entry name" value="TF_T-box_CS"/>
</dbReference>